<dbReference type="SUPFAM" id="SSF160379">
    <property type="entry name" value="SP0830-like"/>
    <property type="match status" value="1"/>
</dbReference>
<dbReference type="PANTHER" id="PTHR36439">
    <property type="entry name" value="BLL4334 PROTEIN"/>
    <property type="match status" value="1"/>
</dbReference>
<dbReference type="Pfam" id="PF08002">
    <property type="entry name" value="DUF1697"/>
    <property type="match status" value="1"/>
</dbReference>
<dbReference type="RefSeq" id="WP_267220855.1">
    <property type="nucleotide sequence ID" value="NZ_JAPCWC010000008.1"/>
</dbReference>
<keyword evidence="2" id="KW-1185">Reference proteome</keyword>
<proteinExistence type="predicted"/>
<name>A0ABV6SHK5_9SPHN</name>
<evidence type="ECO:0000313" key="2">
    <source>
        <dbReference type="Proteomes" id="UP001589858"/>
    </source>
</evidence>
<dbReference type="PIRSF" id="PIRSF008502">
    <property type="entry name" value="UCP008502"/>
    <property type="match status" value="1"/>
</dbReference>
<reference evidence="1 2" key="1">
    <citation type="submission" date="2024-09" db="EMBL/GenBank/DDBJ databases">
        <authorList>
            <person name="Sun Q."/>
            <person name="Mori K."/>
        </authorList>
    </citation>
    <scope>NUCLEOTIDE SEQUENCE [LARGE SCALE GENOMIC DNA]</scope>
    <source>
        <strain evidence="1 2">CICC 11035S</strain>
    </source>
</reference>
<accession>A0ABV6SHK5</accession>
<gene>
    <name evidence="1" type="ORF">ACFFF8_23390</name>
</gene>
<organism evidence="1 2">
    <name type="scientific">Novosphingobium clariflavum</name>
    <dbReference type="NCBI Taxonomy" id="2029884"/>
    <lineage>
        <taxon>Bacteria</taxon>
        <taxon>Pseudomonadati</taxon>
        <taxon>Pseudomonadota</taxon>
        <taxon>Alphaproteobacteria</taxon>
        <taxon>Sphingomonadales</taxon>
        <taxon>Sphingomonadaceae</taxon>
        <taxon>Novosphingobium</taxon>
    </lineage>
</organism>
<comment type="caution">
    <text evidence="1">The sequence shown here is derived from an EMBL/GenBank/DDBJ whole genome shotgun (WGS) entry which is preliminary data.</text>
</comment>
<dbReference type="Gene3D" id="3.30.70.1280">
    <property type="entry name" value="SP0830-like domains"/>
    <property type="match status" value="1"/>
</dbReference>
<sequence>MTRYCAFFESLTVRGDRLSMADLRYAFEREELENAETVISSGNVLFEYEERPSEGLEDLLAYLMRDRFDLKAFVAVRTRAEIRAAVEENPFAGESGDSFVHTLLLSGQPAQAQFERLQADHGTLGGERLALGTRCLFIDYARPPAESLLTMEFVGNRLGCRATARNVRSLARIDAKM</sequence>
<dbReference type="Proteomes" id="UP001589858">
    <property type="component" value="Unassembled WGS sequence"/>
</dbReference>
<evidence type="ECO:0000313" key="1">
    <source>
        <dbReference type="EMBL" id="MFC0687538.1"/>
    </source>
</evidence>
<protein>
    <submittedName>
        <fullName evidence="1">DUF1697 domain-containing protein</fullName>
    </submittedName>
</protein>
<dbReference type="PANTHER" id="PTHR36439:SF1">
    <property type="entry name" value="DUF1697 DOMAIN-CONTAINING PROTEIN"/>
    <property type="match status" value="1"/>
</dbReference>
<dbReference type="EMBL" id="JBHLTM010000086">
    <property type="protein sequence ID" value="MFC0687538.1"/>
    <property type="molecule type" value="Genomic_DNA"/>
</dbReference>
<dbReference type="InterPro" id="IPR012545">
    <property type="entry name" value="DUF1697"/>
</dbReference>